<dbReference type="InterPro" id="IPR000515">
    <property type="entry name" value="MetI-like"/>
</dbReference>
<evidence type="ECO:0000256" key="1">
    <source>
        <dbReference type="ARBA" id="ARBA00004141"/>
    </source>
</evidence>
<evidence type="ECO:0000259" key="13">
    <source>
        <dbReference type="PROSITE" id="PS50893"/>
    </source>
</evidence>
<feature type="transmembrane region" description="Helical" evidence="11">
    <location>
        <begin position="12"/>
        <end position="35"/>
    </location>
</feature>
<dbReference type="Pfam" id="PF12911">
    <property type="entry name" value="OppC_N"/>
    <property type="match status" value="1"/>
</dbReference>
<dbReference type="CDD" id="cd06261">
    <property type="entry name" value="TM_PBP2"/>
    <property type="match status" value="1"/>
</dbReference>
<keyword evidence="9 11" id="KW-1133">Transmembrane helix</keyword>
<evidence type="ECO:0000256" key="4">
    <source>
        <dbReference type="ARBA" id="ARBA00022448"/>
    </source>
</evidence>
<dbReference type="GO" id="GO:0005886">
    <property type="term" value="C:plasma membrane"/>
    <property type="evidence" value="ECO:0007669"/>
    <property type="project" value="UniProtKB-SubCell"/>
</dbReference>
<evidence type="ECO:0000259" key="14">
    <source>
        <dbReference type="PROSITE" id="PS50928"/>
    </source>
</evidence>
<reference evidence="15 16" key="1">
    <citation type="submission" date="2016-12" db="EMBL/GenBank/DDBJ databases">
        <title>The draft genome sequence of Actinophytocola xinjiangensis.</title>
        <authorList>
            <person name="Wang W."/>
            <person name="Yuan L."/>
        </authorList>
    </citation>
    <scope>NUCLEOTIDE SEQUENCE [LARGE SCALE GENOMIC DNA]</scope>
    <source>
        <strain evidence="15 16">CGMCC 4.4663</strain>
    </source>
</reference>
<dbReference type="EMBL" id="MSIF01000001">
    <property type="protein sequence ID" value="OLF13924.1"/>
    <property type="molecule type" value="Genomic_DNA"/>
</dbReference>
<dbReference type="InterPro" id="IPR013563">
    <property type="entry name" value="Oligopep_ABC_C"/>
</dbReference>
<keyword evidence="10 11" id="KW-0472">Membrane</keyword>
<dbReference type="CDD" id="cd03257">
    <property type="entry name" value="ABC_NikE_OppD_transporters"/>
    <property type="match status" value="1"/>
</dbReference>
<dbReference type="GO" id="GO:0005524">
    <property type="term" value="F:ATP binding"/>
    <property type="evidence" value="ECO:0007669"/>
    <property type="project" value="UniProtKB-KW"/>
</dbReference>
<dbReference type="PANTHER" id="PTHR43297:SF2">
    <property type="entry name" value="DIPEPTIDE TRANSPORT ATP-BINDING PROTEIN DPPD"/>
    <property type="match status" value="1"/>
</dbReference>
<evidence type="ECO:0000256" key="5">
    <source>
        <dbReference type="ARBA" id="ARBA00022475"/>
    </source>
</evidence>
<keyword evidence="16" id="KW-1185">Reference proteome</keyword>
<dbReference type="InterPro" id="IPR003439">
    <property type="entry name" value="ABC_transporter-like_ATP-bd"/>
</dbReference>
<dbReference type="GO" id="GO:0055085">
    <property type="term" value="P:transmembrane transport"/>
    <property type="evidence" value="ECO:0007669"/>
    <property type="project" value="InterPro"/>
</dbReference>
<keyword evidence="6 11" id="KW-0812">Transmembrane</keyword>
<organism evidence="15 16">
    <name type="scientific">Actinophytocola xinjiangensis</name>
    <dbReference type="NCBI Taxonomy" id="485602"/>
    <lineage>
        <taxon>Bacteria</taxon>
        <taxon>Bacillati</taxon>
        <taxon>Actinomycetota</taxon>
        <taxon>Actinomycetes</taxon>
        <taxon>Pseudonocardiales</taxon>
        <taxon>Pseudonocardiaceae</taxon>
    </lineage>
</organism>
<dbReference type="Gene3D" id="1.10.3720.10">
    <property type="entry name" value="MetI-like"/>
    <property type="match status" value="1"/>
</dbReference>
<dbReference type="SMART" id="SM00382">
    <property type="entry name" value="AAA"/>
    <property type="match status" value="1"/>
</dbReference>
<dbReference type="PROSITE" id="PS00211">
    <property type="entry name" value="ABC_TRANSPORTER_1"/>
    <property type="match status" value="1"/>
</dbReference>
<dbReference type="AlphaFoldDB" id="A0A7Z0WT54"/>
<evidence type="ECO:0000313" key="15">
    <source>
        <dbReference type="EMBL" id="OLF13924.1"/>
    </source>
</evidence>
<evidence type="ECO:0000256" key="6">
    <source>
        <dbReference type="ARBA" id="ARBA00022692"/>
    </source>
</evidence>
<dbReference type="Pfam" id="PF00005">
    <property type="entry name" value="ABC_tran"/>
    <property type="match status" value="1"/>
</dbReference>
<comment type="caution">
    <text evidence="15">The sequence shown here is derived from an EMBL/GenBank/DDBJ whole genome shotgun (WGS) entry which is preliminary data.</text>
</comment>
<dbReference type="OrthoDB" id="3327300at2"/>
<dbReference type="Pfam" id="PF00528">
    <property type="entry name" value="BPD_transp_1"/>
    <property type="match status" value="1"/>
</dbReference>
<feature type="transmembrane region" description="Helical" evidence="11">
    <location>
        <begin position="76"/>
        <end position="101"/>
    </location>
</feature>
<keyword evidence="8" id="KW-0067">ATP-binding</keyword>
<feature type="domain" description="ABC transmembrane type-1" evidence="14">
    <location>
        <begin position="74"/>
        <end position="263"/>
    </location>
</feature>
<keyword evidence="7" id="KW-0547">Nucleotide-binding</keyword>
<feature type="domain" description="ABC transporter" evidence="13">
    <location>
        <begin position="309"/>
        <end position="560"/>
    </location>
</feature>
<evidence type="ECO:0000313" key="16">
    <source>
        <dbReference type="Proteomes" id="UP000185696"/>
    </source>
</evidence>
<feature type="transmembrane region" description="Helical" evidence="11">
    <location>
        <begin position="196"/>
        <end position="218"/>
    </location>
</feature>
<name>A0A7Z0WT54_9PSEU</name>
<feature type="region of interest" description="Disordered" evidence="12">
    <location>
        <begin position="280"/>
        <end position="302"/>
    </location>
</feature>
<proteinExistence type="inferred from homology"/>
<evidence type="ECO:0000256" key="3">
    <source>
        <dbReference type="ARBA" id="ARBA00005417"/>
    </source>
</evidence>
<gene>
    <name evidence="15" type="ORF">BLA60_01700</name>
</gene>
<dbReference type="PROSITE" id="PS50893">
    <property type="entry name" value="ABC_TRANSPORTER_2"/>
    <property type="match status" value="1"/>
</dbReference>
<comment type="similarity">
    <text evidence="3">Belongs to the ABC transporter superfamily.</text>
</comment>
<evidence type="ECO:0000256" key="9">
    <source>
        <dbReference type="ARBA" id="ARBA00022989"/>
    </source>
</evidence>
<dbReference type="InterPro" id="IPR003593">
    <property type="entry name" value="AAA+_ATPase"/>
</dbReference>
<evidence type="ECO:0000256" key="12">
    <source>
        <dbReference type="SAM" id="MobiDB-lite"/>
    </source>
</evidence>
<feature type="transmembrane region" description="Helical" evidence="11">
    <location>
        <begin position="122"/>
        <end position="155"/>
    </location>
</feature>
<dbReference type="InterPro" id="IPR017871">
    <property type="entry name" value="ABC_transporter-like_CS"/>
</dbReference>
<accession>A0A7Z0WT54</accession>
<protein>
    <recommendedName>
        <fullName evidence="17">Peptide/nickel transport system permease protein</fullName>
    </recommendedName>
</protein>
<dbReference type="InterPro" id="IPR027417">
    <property type="entry name" value="P-loop_NTPase"/>
</dbReference>
<dbReference type="Gene3D" id="3.40.50.300">
    <property type="entry name" value="P-loop containing nucleotide triphosphate hydrolases"/>
    <property type="match status" value="1"/>
</dbReference>
<evidence type="ECO:0000256" key="7">
    <source>
        <dbReference type="ARBA" id="ARBA00022741"/>
    </source>
</evidence>
<dbReference type="SUPFAM" id="SSF161098">
    <property type="entry name" value="MetI-like"/>
    <property type="match status" value="1"/>
</dbReference>
<dbReference type="Pfam" id="PF08352">
    <property type="entry name" value="oligo_HPY"/>
    <property type="match status" value="1"/>
</dbReference>
<evidence type="ECO:0000256" key="8">
    <source>
        <dbReference type="ARBA" id="ARBA00022840"/>
    </source>
</evidence>
<evidence type="ECO:0000256" key="2">
    <source>
        <dbReference type="ARBA" id="ARBA00004202"/>
    </source>
</evidence>
<evidence type="ECO:0000256" key="11">
    <source>
        <dbReference type="RuleBase" id="RU363032"/>
    </source>
</evidence>
<dbReference type="NCBIfam" id="TIGR01727">
    <property type="entry name" value="oligo_HPY"/>
    <property type="match status" value="1"/>
</dbReference>
<sequence length="636" mass="66974">MSVLPRRLRGRAVIPVAGGFLLLLILVAFAAPLVAPHDPTTGDLMRPAQLPSGQHWLGTDSLGRDVLSRIVYGARVALLAALVAVGVAVVIGLPAGLVLGYRGGWADRIVLRAAEGVNAMPFLLVAITFIAVLGPGLFKSMAVVGVVYAVMVLRLVRGETLAAREELYVTGAVVAGASTARILWRHLLPAVAPSLIVLVTTMFATSIVAEATLSYLGLGTQPPDASWGNMLADAQQTAFAHWFPAIPPGVAILVTVLAFNLLGDGLRDAFAREATGSVLDARPPAVTEPDPSLPDEPSTPDAPDTLVAVRGLSVSFPAPGERGRWVPAVTDVSFDIGRGEVVSLVGESGSGKSVTAMALAGLVPAPAVVEARSITFDGRELAGTDARTMRTLRAGSIGVVFQDPLKALNPAFTVGTQLTEGLRVVHGMSTQDARRAAAEWLDRVRIPDATHRLRQYPHEFSGGMAQRVMIAMALSAEPALLIADEPTTALDVTVQGEILDLLRELQEQTGMSLLIITHDQGVVADLAERVLVMYAGELVERGRVADVLTGPRHPYTAGLIASVPRNRRRTGPLPRVRGVVPAAGRWGEGCRFHDRCPFALPACATGTVALHTLDGGASRCLRTGDDLALADPAVWR</sequence>
<dbReference type="RefSeq" id="WP_075130872.1">
    <property type="nucleotide sequence ID" value="NZ_MSIF01000001.1"/>
</dbReference>
<keyword evidence="5" id="KW-1003">Cell membrane</keyword>
<comment type="similarity">
    <text evidence="11">Belongs to the binding-protein-dependent transport system permease family.</text>
</comment>
<comment type="subcellular location">
    <subcellularLocation>
        <location evidence="11">Cell membrane</location>
        <topology evidence="11">Multi-pass membrane protein</topology>
    </subcellularLocation>
    <subcellularLocation>
        <location evidence="2">Cell membrane</location>
        <topology evidence="2">Peripheral membrane protein</topology>
    </subcellularLocation>
    <subcellularLocation>
        <location evidence="1">Membrane</location>
        <topology evidence="1">Multi-pass membrane protein</topology>
    </subcellularLocation>
</comment>
<dbReference type="PANTHER" id="PTHR43297">
    <property type="entry name" value="OLIGOPEPTIDE TRANSPORT ATP-BINDING PROTEIN APPD"/>
    <property type="match status" value="1"/>
</dbReference>
<dbReference type="GO" id="GO:0015833">
    <property type="term" value="P:peptide transport"/>
    <property type="evidence" value="ECO:0007669"/>
    <property type="project" value="InterPro"/>
</dbReference>
<dbReference type="InterPro" id="IPR050388">
    <property type="entry name" value="ABC_Ni/Peptide_Import"/>
</dbReference>
<dbReference type="InterPro" id="IPR035906">
    <property type="entry name" value="MetI-like_sf"/>
</dbReference>
<dbReference type="FunFam" id="3.40.50.300:FF:000016">
    <property type="entry name" value="Oligopeptide ABC transporter ATP-binding component"/>
    <property type="match status" value="1"/>
</dbReference>
<dbReference type="SUPFAM" id="SSF52540">
    <property type="entry name" value="P-loop containing nucleoside triphosphate hydrolases"/>
    <property type="match status" value="1"/>
</dbReference>
<dbReference type="Proteomes" id="UP000185696">
    <property type="component" value="Unassembled WGS sequence"/>
</dbReference>
<evidence type="ECO:0008006" key="17">
    <source>
        <dbReference type="Google" id="ProtNLM"/>
    </source>
</evidence>
<dbReference type="GO" id="GO:0016887">
    <property type="term" value="F:ATP hydrolysis activity"/>
    <property type="evidence" value="ECO:0007669"/>
    <property type="project" value="InterPro"/>
</dbReference>
<dbReference type="InterPro" id="IPR025966">
    <property type="entry name" value="OppC_N"/>
</dbReference>
<dbReference type="PROSITE" id="PS50928">
    <property type="entry name" value="ABC_TM1"/>
    <property type="match status" value="1"/>
</dbReference>
<feature type="transmembrane region" description="Helical" evidence="11">
    <location>
        <begin position="238"/>
        <end position="262"/>
    </location>
</feature>
<evidence type="ECO:0000256" key="10">
    <source>
        <dbReference type="ARBA" id="ARBA00023136"/>
    </source>
</evidence>
<keyword evidence="4 11" id="KW-0813">Transport</keyword>